<dbReference type="InterPro" id="IPR013083">
    <property type="entry name" value="Znf_RING/FYVE/PHD"/>
</dbReference>
<evidence type="ECO:0000256" key="3">
    <source>
        <dbReference type="SAM" id="Phobius"/>
    </source>
</evidence>
<dbReference type="AlphaFoldDB" id="A0AAN9X4K1"/>
<gene>
    <name evidence="5" type="ORF">VNO78_30389</name>
</gene>
<dbReference type="EMBL" id="JAYMYS010000008">
    <property type="protein sequence ID" value="KAK7384688.1"/>
    <property type="molecule type" value="Genomic_DNA"/>
</dbReference>
<evidence type="ECO:0000259" key="4">
    <source>
        <dbReference type="PROSITE" id="PS50089"/>
    </source>
</evidence>
<keyword evidence="3" id="KW-0812">Transmembrane</keyword>
<sequence>MYYPSIRIFIFLGCLVGSTFGVVVWYSIGSFVLNHQRGDSRDDESSESQSAPIGDIESEEPQSPLSAIRTRVVMPRVRGQREPYSRDVQFLSVASRTEIARLAMSVLPPVKCFCEDETIESQCDCSICMEEFKNGELIQPFGVCAHEFHPFCINSWLLSGKTTCPICREELSIILS</sequence>
<dbReference type="GO" id="GO:0061630">
    <property type="term" value="F:ubiquitin protein ligase activity"/>
    <property type="evidence" value="ECO:0007669"/>
    <property type="project" value="TreeGrafter"/>
</dbReference>
<keyword evidence="1" id="KW-0479">Metal-binding</keyword>
<dbReference type="SMART" id="SM00184">
    <property type="entry name" value="RING"/>
    <property type="match status" value="1"/>
</dbReference>
<organism evidence="5 6">
    <name type="scientific">Psophocarpus tetragonolobus</name>
    <name type="common">Winged bean</name>
    <name type="synonym">Dolichos tetragonolobus</name>
    <dbReference type="NCBI Taxonomy" id="3891"/>
    <lineage>
        <taxon>Eukaryota</taxon>
        <taxon>Viridiplantae</taxon>
        <taxon>Streptophyta</taxon>
        <taxon>Embryophyta</taxon>
        <taxon>Tracheophyta</taxon>
        <taxon>Spermatophyta</taxon>
        <taxon>Magnoliopsida</taxon>
        <taxon>eudicotyledons</taxon>
        <taxon>Gunneridae</taxon>
        <taxon>Pentapetalae</taxon>
        <taxon>rosids</taxon>
        <taxon>fabids</taxon>
        <taxon>Fabales</taxon>
        <taxon>Fabaceae</taxon>
        <taxon>Papilionoideae</taxon>
        <taxon>50 kb inversion clade</taxon>
        <taxon>NPAAA clade</taxon>
        <taxon>indigoferoid/millettioid clade</taxon>
        <taxon>Phaseoleae</taxon>
        <taxon>Psophocarpus</taxon>
    </lineage>
</organism>
<evidence type="ECO:0000313" key="6">
    <source>
        <dbReference type="Proteomes" id="UP001386955"/>
    </source>
</evidence>
<proteinExistence type="predicted"/>
<accession>A0AAN9X4K1</accession>
<dbReference type="PROSITE" id="PS50089">
    <property type="entry name" value="ZF_RING_2"/>
    <property type="match status" value="1"/>
</dbReference>
<dbReference type="Proteomes" id="UP001386955">
    <property type="component" value="Unassembled WGS sequence"/>
</dbReference>
<dbReference type="PANTHER" id="PTHR22765">
    <property type="entry name" value="RING FINGER AND PROTEASE ASSOCIATED DOMAIN-CONTAINING"/>
    <property type="match status" value="1"/>
</dbReference>
<keyword evidence="3" id="KW-0472">Membrane</keyword>
<protein>
    <recommendedName>
        <fullName evidence="4">RING-type domain-containing protein</fullName>
    </recommendedName>
</protein>
<dbReference type="GO" id="GO:0008270">
    <property type="term" value="F:zinc ion binding"/>
    <property type="evidence" value="ECO:0007669"/>
    <property type="project" value="UniProtKB-KW"/>
</dbReference>
<dbReference type="PANTHER" id="PTHR22765:SF434">
    <property type="entry name" value="GB|AAD18119.1-RELATED"/>
    <property type="match status" value="1"/>
</dbReference>
<evidence type="ECO:0000256" key="1">
    <source>
        <dbReference type="PROSITE-ProRule" id="PRU00175"/>
    </source>
</evidence>
<dbReference type="Pfam" id="PF13639">
    <property type="entry name" value="zf-RING_2"/>
    <property type="match status" value="1"/>
</dbReference>
<feature type="domain" description="RING-type" evidence="4">
    <location>
        <begin position="125"/>
        <end position="168"/>
    </location>
</feature>
<feature type="transmembrane region" description="Helical" evidence="3">
    <location>
        <begin position="6"/>
        <end position="28"/>
    </location>
</feature>
<evidence type="ECO:0000256" key="2">
    <source>
        <dbReference type="SAM" id="MobiDB-lite"/>
    </source>
</evidence>
<evidence type="ECO:0000313" key="5">
    <source>
        <dbReference type="EMBL" id="KAK7384688.1"/>
    </source>
</evidence>
<keyword evidence="1" id="KW-0863">Zinc-finger</keyword>
<dbReference type="Gene3D" id="3.30.40.10">
    <property type="entry name" value="Zinc/RING finger domain, C3HC4 (zinc finger)"/>
    <property type="match status" value="1"/>
</dbReference>
<reference evidence="5 6" key="1">
    <citation type="submission" date="2024-01" db="EMBL/GenBank/DDBJ databases">
        <title>The genomes of 5 underutilized Papilionoideae crops provide insights into root nodulation and disease resistanc.</title>
        <authorList>
            <person name="Jiang F."/>
        </authorList>
    </citation>
    <scope>NUCLEOTIDE SEQUENCE [LARGE SCALE GENOMIC DNA]</scope>
    <source>
        <strain evidence="5">DUOXIRENSHENG_FW03</strain>
        <tissue evidence="5">Leaves</tissue>
    </source>
</reference>
<dbReference type="InterPro" id="IPR001841">
    <property type="entry name" value="Znf_RING"/>
</dbReference>
<dbReference type="GO" id="GO:0006511">
    <property type="term" value="P:ubiquitin-dependent protein catabolic process"/>
    <property type="evidence" value="ECO:0007669"/>
    <property type="project" value="TreeGrafter"/>
</dbReference>
<comment type="caution">
    <text evidence="5">The sequence shown here is derived from an EMBL/GenBank/DDBJ whole genome shotgun (WGS) entry which is preliminary data.</text>
</comment>
<feature type="region of interest" description="Disordered" evidence="2">
    <location>
        <begin position="37"/>
        <end position="64"/>
    </location>
</feature>
<keyword evidence="6" id="KW-1185">Reference proteome</keyword>
<dbReference type="InterPro" id="IPR051826">
    <property type="entry name" value="E3_ubiquitin-ligase_domain"/>
</dbReference>
<keyword evidence="3" id="KW-1133">Transmembrane helix</keyword>
<dbReference type="SUPFAM" id="SSF57850">
    <property type="entry name" value="RING/U-box"/>
    <property type="match status" value="1"/>
</dbReference>
<name>A0AAN9X4K1_PSOTE</name>
<keyword evidence="1" id="KW-0862">Zinc</keyword>